<keyword evidence="2" id="KW-1185">Reference proteome</keyword>
<name>A0A918DKC0_9ACTN</name>
<protein>
    <submittedName>
        <fullName evidence="1">Uncharacterized protein</fullName>
    </submittedName>
</protein>
<sequence length="206" mass="20791">MATLTAGVAWFAASPAAADDCAHRSATPNLPAATTTLCDGLPGVQGAGAEVYDLAGQEGEEVSEVVTRTAKRLGLTGLATARPDTAAADLAGGVASGRPALPSGVQNPAGLRDVSTMTSTPDLPGLPTVPSALPVRTSFGELTDGERPVVLPRPGVFRRPVDRLPRRVARKTLATVPEAVAATGLPRTDVAEAGAVGDLLKDLDLG</sequence>
<gene>
    <name evidence="1" type="ORF">GCM10012289_31850</name>
</gene>
<evidence type="ECO:0000313" key="2">
    <source>
        <dbReference type="Proteomes" id="UP000646523"/>
    </source>
</evidence>
<reference evidence="1" key="1">
    <citation type="journal article" date="2014" name="Int. J. Syst. Evol. Microbiol.">
        <title>Complete genome sequence of Corynebacterium casei LMG S-19264T (=DSM 44701T), isolated from a smear-ripened cheese.</title>
        <authorList>
            <consortium name="US DOE Joint Genome Institute (JGI-PGF)"/>
            <person name="Walter F."/>
            <person name="Albersmeier A."/>
            <person name="Kalinowski J."/>
            <person name="Ruckert C."/>
        </authorList>
    </citation>
    <scope>NUCLEOTIDE SEQUENCE</scope>
    <source>
        <strain evidence="1">CGMCC 4.7368</strain>
    </source>
</reference>
<proteinExistence type="predicted"/>
<dbReference type="EMBL" id="BMNH01000008">
    <property type="protein sequence ID" value="GGO69828.1"/>
    <property type="molecule type" value="Genomic_DNA"/>
</dbReference>
<evidence type="ECO:0000313" key="1">
    <source>
        <dbReference type="EMBL" id="GGO69828.1"/>
    </source>
</evidence>
<dbReference type="Proteomes" id="UP000646523">
    <property type="component" value="Unassembled WGS sequence"/>
</dbReference>
<dbReference type="AlphaFoldDB" id="A0A918DKC0"/>
<reference evidence="1" key="2">
    <citation type="submission" date="2020-09" db="EMBL/GenBank/DDBJ databases">
        <authorList>
            <person name="Sun Q."/>
            <person name="Zhou Y."/>
        </authorList>
    </citation>
    <scope>NUCLEOTIDE SEQUENCE</scope>
    <source>
        <strain evidence="1">CGMCC 4.7368</strain>
    </source>
</reference>
<organism evidence="1 2">
    <name type="scientific">Nonomuraea cavernae</name>
    <dbReference type="NCBI Taxonomy" id="2045107"/>
    <lineage>
        <taxon>Bacteria</taxon>
        <taxon>Bacillati</taxon>
        <taxon>Actinomycetota</taxon>
        <taxon>Actinomycetes</taxon>
        <taxon>Streptosporangiales</taxon>
        <taxon>Streptosporangiaceae</taxon>
        <taxon>Nonomuraea</taxon>
    </lineage>
</organism>
<dbReference type="RefSeq" id="WP_189124875.1">
    <property type="nucleotide sequence ID" value="NZ_BMNH01000008.1"/>
</dbReference>
<accession>A0A918DKC0</accession>
<comment type="caution">
    <text evidence="1">The sequence shown here is derived from an EMBL/GenBank/DDBJ whole genome shotgun (WGS) entry which is preliminary data.</text>
</comment>